<comment type="caution">
    <text evidence="10">The sequence shown here is derived from an EMBL/GenBank/DDBJ whole genome shotgun (WGS) entry which is preliminary data.</text>
</comment>
<dbReference type="InterPro" id="IPR044837">
    <property type="entry name" value="REM16-like"/>
</dbReference>
<dbReference type="Gene3D" id="2.40.330.10">
    <property type="entry name" value="DNA-binding pseudobarrel domain"/>
    <property type="match status" value="3"/>
</dbReference>
<evidence type="ECO:0000256" key="7">
    <source>
        <dbReference type="SAM" id="MobiDB-lite"/>
    </source>
</evidence>
<keyword evidence="3" id="KW-0238">DNA-binding</keyword>
<keyword evidence="11" id="KW-1185">Reference proteome</keyword>
<keyword evidence="6" id="KW-0862">Zinc</keyword>
<proteinExistence type="predicted"/>
<feature type="compositionally biased region" description="Acidic residues" evidence="7">
    <location>
        <begin position="459"/>
        <end position="470"/>
    </location>
</feature>
<feature type="compositionally biased region" description="Pro residues" evidence="7">
    <location>
        <begin position="500"/>
        <end position="512"/>
    </location>
</feature>
<dbReference type="SMART" id="SM01019">
    <property type="entry name" value="B3"/>
    <property type="match status" value="2"/>
</dbReference>
<dbReference type="Pfam" id="PF02362">
    <property type="entry name" value="B3"/>
    <property type="match status" value="2"/>
</dbReference>
<dbReference type="GO" id="GO:0008270">
    <property type="term" value="F:zinc ion binding"/>
    <property type="evidence" value="ECO:0007669"/>
    <property type="project" value="UniProtKB-KW"/>
</dbReference>
<dbReference type="PROSITE" id="PS50863">
    <property type="entry name" value="B3"/>
    <property type="match status" value="3"/>
</dbReference>
<feature type="compositionally biased region" description="Basic and acidic residues" evidence="7">
    <location>
        <begin position="513"/>
        <end position="524"/>
    </location>
</feature>
<dbReference type="Proteomes" id="UP001180020">
    <property type="component" value="Unassembled WGS sequence"/>
</dbReference>
<evidence type="ECO:0000313" key="11">
    <source>
        <dbReference type="Proteomes" id="UP001180020"/>
    </source>
</evidence>
<feature type="region of interest" description="Disordered" evidence="7">
    <location>
        <begin position="383"/>
        <end position="414"/>
    </location>
</feature>
<sequence>MKRIKNRSLGVVYLMGPSGNAWRVSLIKGFFRSGWRGFASDHRLEHGDFLVFRYDGDACFTVRVFDGTGCEKEACFHAKPVDGEEAEGGELVLCGTPDGKKRRVENGLVVWRGSDEGMVGLEGEVDVKPLSLVYSNCSTVSPNVRRGAYVFSSELRKSCIVKSEALDAPASAPARIAVKGQLRQGALLSQRRVVTQEEKERALEAAKSFKSSNPFTLVVMRDAYVYSGFFMYLPAAFVIDYFPKTTKDLILWDPNGKAWTVRFVLNNGRTGGLSGGWAKFTRAHNLERDDYLPAAFVIDHLPKINSNLTLWDPDGKPWTVRLVLGKGRGGLSAGWAKFSRVHNLERDDICILELIRNKELQANRSAKLKQCKLDARRDQWLSQVKNKGSNGESSPPIPSTRPTGPRKPDPARDNAAAAESLLGLQDSETEFAAGRRIARKDDRPCSSSISSGCFSGSATEDEEEEDGDSTALDDWEAVADALIADHHHPEEPKPSITAPVPTPAPPSVTPKPPEPRAWRPDDAFRPSSLPNLSKQRSFDVGRGFRNGGRAVVSVSVPSSCPICYEDLDVTDTSFLPCSCGFRLCLFCHKRILEADGRCPGCRKPYGMILDGSPPVFLLSRSCSMNIR</sequence>
<dbReference type="AlphaFoldDB" id="A0AAV9E2K1"/>
<dbReference type="PANTHER" id="PTHR31391:SF155">
    <property type="entry name" value="B3 DOMAIN-CONTAINING PROTEIN OS11G0197600"/>
    <property type="match status" value="1"/>
</dbReference>
<evidence type="ECO:0000256" key="3">
    <source>
        <dbReference type="ARBA" id="ARBA00023125"/>
    </source>
</evidence>
<gene>
    <name evidence="10" type="ORF">QJS10_CPA10g01706</name>
</gene>
<dbReference type="FunFam" id="3.30.40.10:FF:000383">
    <property type="entry name" value="RING/U-box superfamily protein"/>
    <property type="match status" value="1"/>
</dbReference>
<feature type="domain" description="TF-B3" evidence="9">
    <location>
        <begin position="1"/>
        <end position="68"/>
    </location>
</feature>
<dbReference type="SUPFAM" id="SSF57850">
    <property type="entry name" value="RING/U-box"/>
    <property type="match status" value="1"/>
</dbReference>
<dbReference type="InterPro" id="IPR015300">
    <property type="entry name" value="DNA-bd_pseudobarrel_sf"/>
</dbReference>
<evidence type="ECO:0000313" key="10">
    <source>
        <dbReference type="EMBL" id="KAK1307484.1"/>
    </source>
</evidence>
<dbReference type="InterPro" id="IPR001841">
    <property type="entry name" value="Znf_RING"/>
</dbReference>
<evidence type="ECO:0000259" key="9">
    <source>
        <dbReference type="PROSITE" id="PS50863"/>
    </source>
</evidence>
<evidence type="ECO:0000256" key="4">
    <source>
        <dbReference type="ARBA" id="ARBA00023163"/>
    </source>
</evidence>
<feature type="domain" description="TF-B3" evidence="9">
    <location>
        <begin position="216"/>
        <end position="314"/>
    </location>
</feature>
<protein>
    <submittedName>
        <fullName evidence="10">Uncharacterized protein</fullName>
    </submittedName>
</protein>
<evidence type="ECO:0000256" key="2">
    <source>
        <dbReference type="ARBA" id="ARBA00023015"/>
    </source>
</evidence>
<reference evidence="10" key="1">
    <citation type="journal article" date="2023" name="Nat. Commun.">
        <title>Diploid and tetraploid genomes of Acorus and the evolution of monocots.</title>
        <authorList>
            <person name="Ma L."/>
            <person name="Liu K.W."/>
            <person name="Li Z."/>
            <person name="Hsiao Y.Y."/>
            <person name="Qi Y."/>
            <person name="Fu T."/>
            <person name="Tang G.D."/>
            <person name="Zhang D."/>
            <person name="Sun W.H."/>
            <person name="Liu D.K."/>
            <person name="Li Y."/>
            <person name="Chen G.Z."/>
            <person name="Liu X.D."/>
            <person name="Liao X.Y."/>
            <person name="Jiang Y.T."/>
            <person name="Yu X."/>
            <person name="Hao Y."/>
            <person name="Huang J."/>
            <person name="Zhao X.W."/>
            <person name="Ke S."/>
            <person name="Chen Y.Y."/>
            <person name="Wu W.L."/>
            <person name="Hsu J.L."/>
            <person name="Lin Y.F."/>
            <person name="Huang M.D."/>
            <person name="Li C.Y."/>
            <person name="Huang L."/>
            <person name="Wang Z.W."/>
            <person name="Zhao X."/>
            <person name="Zhong W.Y."/>
            <person name="Peng D.H."/>
            <person name="Ahmad S."/>
            <person name="Lan S."/>
            <person name="Zhang J.S."/>
            <person name="Tsai W.C."/>
            <person name="Van de Peer Y."/>
            <person name="Liu Z.J."/>
        </authorList>
    </citation>
    <scope>NUCLEOTIDE SEQUENCE</scope>
    <source>
        <strain evidence="10">CP</strain>
    </source>
</reference>
<feature type="compositionally biased region" description="Polar residues" evidence="7">
    <location>
        <begin position="383"/>
        <end position="393"/>
    </location>
</feature>
<evidence type="ECO:0000256" key="1">
    <source>
        <dbReference type="ARBA" id="ARBA00004123"/>
    </source>
</evidence>
<accession>A0AAV9E2K1</accession>
<keyword evidence="6" id="KW-0863">Zinc-finger</keyword>
<dbReference type="Pfam" id="PF14570">
    <property type="entry name" value="zf-RING_4"/>
    <property type="match status" value="1"/>
</dbReference>
<comment type="subcellular location">
    <subcellularLocation>
        <location evidence="1">Nucleus</location>
    </subcellularLocation>
</comment>
<reference evidence="10" key="2">
    <citation type="submission" date="2023-06" db="EMBL/GenBank/DDBJ databases">
        <authorList>
            <person name="Ma L."/>
            <person name="Liu K.-W."/>
            <person name="Li Z."/>
            <person name="Hsiao Y.-Y."/>
            <person name="Qi Y."/>
            <person name="Fu T."/>
            <person name="Tang G."/>
            <person name="Zhang D."/>
            <person name="Sun W.-H."/>
            <person name="Liu D.-K."/>
            <person name="Li Y."/>
            <person name="Chen G.-Z."/>
            <person name="Liu X.-D."/>
            <person name="Liao X.-Y."/>
            <person name="Jiang Y.-T."/>
            <person name="Yu X."/>
            <person name="Hao Y."/>
            <person name="Huang J."/>
            <person name="Zhao X.-W."/>
            <person name="Ke S."/>
            <person name="Chen Y.-Y."/>
            <person name="Wu W.-L."/>
            <person name="Hsu J.-L."/>
            <person name="Lin Y.-F."/>
            <person name="Huang M.-D."/>
            <person name="Li C.-Y."/>
            <person name="Huang L."/>
            <person name="Wang Z.-W."/>
            <person name="Zhao X."/>
            <person name="Zhong W.-Y."/>
            <person name="Peng D.-H."/>
            <person name="Ahmad S."/>
            <person name="Lan S."/>
            <person name="Zhang J.-S."/>
            <person name="Tsai W.-C."/>
            <person name="Van De Peer Y."/>
            <person name="Liu Z.-J."/>
        </authorList>
    </citation>
    <scope>NUCLEOTIDE SEQUENCE</scope>
    <source>
        <strain evidence="10">CP</strain>
        <tissue evidence="10">Leaves</tissue>
    </source>
</reference>
<dbReference type="InterPro" id="IPR013083">
    <property type="entry name" value="Znf_RING/FYVE/PHD"/>
</dbReference>
<feature type="domain" description="RING-type" evidence="8">
    <location>
        <begin position="560"/>
        <end position="602"/>
    </location>
</feature>
<dbReference type="SUPFAM" id="SSF101936">
    <property type="entry name" value="DNA-binding pseudobarrel domain"/>
    <property type="match status" value="3"/>
</dbReference>
<dbReference type="Gene3D" id="3.30.40.10">
    <property type="entry name" value="Zinc/RING finger domain, C3HC4 (zinc finger)"/>
    <property type="match status" value="1"/>
</dbReference>
<dbReference type="InterPro" id="IPR039515">
    <property type="entry name" value="NOT4_mRING-HC-C4C4"/>
</dbReference>
<dbReference type="CDD" id="cd16618">
    <property type="entry name" value="mRING-HC-C4C4_CNOT4"/>
    <property type="match status" value="1"/>
</dbReference>
<dbReference type="GO" id="GO:0005634">
    <property type="term" value="C:nucleus"/>
    <property type="evidence" value="ECO:0007669"/>
    <property type="project" value="UniProtKB-SubCell"/>
</dbReference>
<keyword evidence="6" id="KW-0479">Metal-binding</keyword>
<feature type="region of interest" description="Disordered" evidence="7">
    <location>
        <begin position="440"/>
        <end position="470"/>
    </location>
</feature>
<feature type="region of interest" description="Disordered" evidence="7">
    <location>
        <begin position="487"/>
        <end position="534"/>
    </location>
</feature>
<evidence type="ECO:0000256" key="6">
    <source>
        <dbReference type="PROSITE-ProRule" id="PRU00175"/>
    </source>
</evidence>
<name>A0AAV9E2K1_ACOCL</name>
<dbReference type="GO" id="GO:0003677">
    <property type="term" value="F:DNA binding"/>
    <property type="evidence" value="ECO:0007669"/>
    <property type="project" value="UniProtKB-KW"/>
</dbReference>
<organism evidence="10 11">
    <name type="scientific">Acorus calamus</name>
    <name type="common">Sweet flag</name>
    <dbReference type="NCBI Taxonomy" id="4465"/>
    <lineage>
        <taxon>Eukaryota</taxon>
        <taxon>Viridiplantae</taxon>
        <taxon>Streptophyta</taxon>
        <taxon>Embryophyta</taxon>
        <taxon>Tracheophyta</taxon>
        <taxon>Spermatophyta</taxon>
        <taxon>Magnoliopsida</taxon>
        <taxon>Liliopsida</taxon>
        <taxon>Acoraceae</taxon>
        <taxon>Acorus</taxon>
    </lineage>
</organism>
<evidence type="ECO:0000256" key="5">
    <source>
        <dbReference type="ARBA" id="ARBA00023242"/>
    </source>
</evidence>
<dbReference type="CDD" id="cd10017">
    <property type="entry name" value="B3_DNA"/>
    <property type="match status" value="3"/>
</dbReference>
<keyword evidence="4" id="KW-0804">Transcription</keyword>
<keyword evidence="2" id="KW-0805">Transcription regulation</keyword>
<keyword evidence="5" id="KW-0539">Nucleus</keyword>
<dbReference type="PROSITE" id="PS50089">
    <property type="entry name" value="ZF_RING_2"/>
    <property type="match status" value="1"/>
</dbReference>
<evidence type="ECO:0000259" key="8">
    <source>
        <dbReference type="PROSITE" id="PS50089"/>
    </source>
</evidence>
<feature type="domain" description="TF-B3" evidence="9">
    <location>
        <begin position="315"/>
        <end position="368"/>
    </location>
</feature>
<dbReference type="PANTHER" id="PTHR31391">
    <property type="entry name" value="B3 DOMAIN-CONTAINING PROTEIN OS11G0197600-RELATED"/>
    <property type="match status" value="1"/>
</dbReference>
<feature type="compositionally biased region" description="Low complexity" evidence="7">
    <location>
        <begin position="445"/>
        <end position="458"/>
    </location>
</feature>
<dbReference type="EMBL" id="JAUJYO010000010">
    <property type="protein sequence ID" value="KAK1307484.1"/>
    <property type="molecule type" value="Genomic_DNA"/>
</dbReference>
<dbReference type="InterPro" id="IPR003340">
    <property type="entry name" value="B3_DNA-bd"/>
</dbReference>